<dbReference type="CDD" id="cd00086">
    <property type="entry name" value="homeodomain"/>
    <property type="match status" value="1"/>
</dbReference>
<reference evidence="13" key="1">
    <citation type="journal article" date="2019" name="Science">
        <title>Mutation of a bHLH transcription factor allowed almond domestication.</title>
        <authorList>
            <person name="Sanchez-Perez R."/>
            <person name="Pavan S."/>
            <person name="Mazzeo R."/>
            <person name="Moldovan C."/>
            <person name="Aiese Cigliano R."/>
            <person name="Del Cueto J."/>
            <person name="Ricciardi F."/>
            <person name="Lotti C."/>
            <person name="Ricciardi L."/>
            <person name="Dicenta F."/>
            <person name="Lopez-Marques R.L."/>
            <person name="Lindberg Moller B."/>
        </authorList>
    </citation>
    <scope>NUCLEOTIDE SEQUENCE</scope>
</reference>
<evidence type="ECO:0000256" key="2">
    <source>
        <dbReference type="ARBA" id="ARBA00023015"/>
    </source>
</evidence>
<dbReference type="PRINTS" id="PR00031">
    <property type="entry name" value="HTHREPRESSR"/>
</dbReference>
<comment type="subcellular location">
    <subcellularLocation>
        <location evidence="1 8 9">Nucleus</location>
    </subcellularLocation>
</comment>
<feature type="compositionally biased region" description="Basic residues" evidence="11">
    <location>
        <begin position="364"/>
        <end position="373"/>
    </location>
</feature>
<dbReference type="GO" id="GO:0043565">
    <property type="term" value="F:sequence-specific DNA binding"/>
    <property type="evidence" value="ECO:0007669"/>
    <property type="project" value="InterPro"/>
</dbReference>
<name>A0A4Y1R8S1_PRUDU</name>
<dbReference type="InterPro" id="IPR009057">
    <property type="entry name" value="Homeodomain-like_sf"/>
</dbReference>
<comment type="similarity">
    <text evidence="7 10">Belongs to the HD-ZIP homeobox family. Class I subfamily.</text>
</comment>
<evidence type="ECO:0000256" key="5">
    <source>
        <dbReference type="ARBA" id="ARBA00023163"/>
    </source>
</evidence>
<gene>
    <name evidence="13" type="ORF">Prudu_010372</name>
</gene>
<organism evidence="13">
    <name type="scientific">Prunus dulcis</name>
    <name type="common">Almond</name>
    <name type="synonym">Amygdalus dulcis</name>
    <dbReference type="NCBI Taxonomy" id="3755"/>
    <lineage>
        <taxon>Eukaryota</taxon>
        <taxon>Viridiplantae</taxon>
        <taxon>Streptophyta</taxon>
        <taxon>Embryophyta</taxon>
        <taxon>Tracheophyta</taxon>
        <taxon>Spermatophyta</taxon>
        <taxon>Magnoliopsida</taxon>
        <taxon>eudicotyledons</taxon>
        <taxon>Gunneridae</taxon>
        <taxon>Pentapetalae</taxon>
        <taxon>rosids</taxon>
        <taxon>fabids</taxon>
        <taxon>Rosales</taxon>
        <taxon>Rosaceae</taxon>
        <taxon>Amygdaloideae</taxon>
        <taxon>Amygdaleae</taxon>
        <taxon>Prunus</taxon>
    </lineage>
</organism>
<evidence type="ECO:0000256" key="9">
    <source>
        <dbReference type="RuleBase" id="RU000682"/>
    </source>
</evidence>
<dbReference type="GO" id="GO:0005634">
    <property type="term" value="C:nucleus"/>
    <property type="evidence" value="ECO:0007669"/>
    <property type="project" value="UniProtKB-SubCell"/>
</dbReference>
<keyword evidence="3 8" id="KW-0238">DNA-binding</keyword>
<dbReference type="InterPro" id="IPR001356">
    <property type="entry name" value="HD"/>
</dbReference>
<dbReference type="InterPro" id="IPR045224">
    <property type="entry name" value="HDZip_class_I_plant"/>
</dbReference>
<evidence type="ECO:0000256" key="11">
    <source>
        <dbReference type="SAM" id="MobiDB-lite"/>
    </source>
</evidence>
<feature type="DNA-binding region" description="Homeobox" evidence="8">
    <location>
        <begin position="133"/>
        <end position="192"/>
    </location>
</feature>
<evidence type="ECO:0000256" key="6">
    <source>
        <dbReference type="ARBA" id="ARBA00023242"/>
    </source>
</evidence>
<dbReference type="PROSITE" id="PS50071">
    <property type="entry name" value="HOMEOBOX_2"/>
    <property type="match status" value="1"/>
</dbReference>
<dbReference type="Pfam" id="PF02183">
    <property type="entry name" value="HALZ"/>
    <property type="match status" value="1"/>
</dbReference>
<dbReference type="PROSITE" id="PS00027">
    <property type="entry name" value="HOMEOBOX_1"/>
    <property type="match status" value="1"/>
</dbReference>
<dbReference type="Pfam" id="PF00046">
    <property type="entry name" value="Homeodomain"/>
    <property type="match status" value="1"/>
</dbReference>
<evidence type="ECO:0000256" key="4">
    <source>
        <dbReference type="ARBA" id="ARBA00023155"/>
    </source>
</evidence>
<dbReference type="EMBL" id="AP019299">
    <property type="protein sequence ID" value="BBH00396.1"/>
    <property type="molecule type" value="Genomic_DNA"/>
</dbReference>
<sequence length="416" mass="47251">MEAAHLIISTHHHSLSKNRRRRSSATPWPTRAQNSPEQSIISDRRWSRAVFSLTLRRHRPLVSKVVATCCSSGMLITFFELADIVVWDVVDDDEGPRSVMGLMDQESSRRKSFFSSSSSQDELFDEEYYDEQLPEKKRRLTPDQVHMLEKSFETENKLEPERKTQLAKKLGLQPRQVAVWFQNRRARWKTKQLERDYDLLKSSYDSLLSNYDSILKENHKLKSELANIHVSPSNIASVVNPTLNLNIKKATFRVTGRIYYRVVSINQKLEAKEETSNIKAAAFAPDHADDDKCDPLVPAGDEMRDAVPISYAAGLQYSCSVKVEDRLSSGSGGSAVVDEAEGPQLVDSGDSYNFLNEDNVHNNYPHHHHHHHSGVNSEEDDGSDDGRGYFSDVFAAAVEEQVQQEEGVSMGWWVWS</sequence>
<dbReference type="PANTHER" id="PTHR24326">
    <property type="entry name" value="HOMEOBOX-LEUCINE ZIPPER PROTEIN"/>
    <property type="match status" value="1"/>
</dbReference>
<evidence type="ECO:0000259" key="12">
    <source>
        <dbReference type="PROSITE" id="PS50071"/>
    </source>
</evidence>
<evidence type="ECO:0000256" key="3">
    <source>
        <dbReference type="ARBA" id="ARBA00023125"/>
    </source>
</evidence>
<keyword evidence="4 8" id="KW-0371">Homeobox</keyword>
<dbReference type="AlphaFoldDB" id="A0A4Y1R8S1"/>
<comment type="function">
    <text evidence="10">Transcription factor.</text>
</comment>
<evidence type="ECO:0000256" key="7">
    <source>
        <dbReference type="ARBA" id="ARBA00025748"/>
    </source>
</evidence>
<dbReference type="GO" id="GO:0000981">
    <property type="term" value="F:DNA-binding transcription factor activity, RNA polymerase II-specific"/>
    <property type="evidence" value="ECO:0007669"/>
    <property type="project" value="UniProtKB-UniRule"/>
</dbReference>
<dbReference type="SUPFAM" id="SSF46689">
    <property type="entry name" value="Homeodomain-like"/>
    <property type="match status" value="1"/>
</dbReference>
<accession>A0A4Y1R8S1</accession>
<evidence type="ECO:0000256" key="8">
    <source>
        <dbReference type="PROSITE-ProRule" id="PRU00108"/>
    </source>
</evidence>
<keyword evidence="6 8" id="KW-0539">Nucleus</keyword>
<feature type="region of interest" description="Disordered" evidence="11">
    <location>
        <begin position="349"/>
        <end position="388"/>
    </location>
</feature>
<evidence type="ECO:0000256" key="10">
    <source>
        <dbReference type="RuleBase" id="RU369038"/>
    </source>
</evidence>
<feature type="region of interest" description="Disordered" evidence="11">
    <location>
        <begin position="9"/>
        <end position="40"/>
    </location>
</feature>
<dbReference type="GO" id="GO:0045893">
    <property type="term" value="P:positive regulation of DNA-templated transcription"/>
    <property type="evidence" value="ECO:0007669"/>
    <property type="project" value="UniProtKB-ARBA"/>
</dbReference>
<dbReference type="InterPro" id="IPR017970">
    <property type="entry name" value="Homeobox_CS"/>
</dbReference>
<evidence type="ECO:0000256" key="1">
    <source>
        <dbReference type="ARBA" id="ARBA00004123"/>
    </source>
</evidence>
<dbReference type="InterPro" id="IPR003106">
    <property type="entry name" value="Leu_zip_homeo"/>
</dbReference>
<dbReference type="PANTHER" id="PTHR24326:SF497">
    <property type="entry name" value="HOMEOBOX-LEUCINE ZIPPER PROTEIN HAT5"/>
    <property type="match status" value="1"/>
</dbReference>
<proteinExistence type="inferred from homology"/>
<dbReference type="SMART" id="SM00389">
    <property type="entry name" value="HOX"/>
    <property type="match status" value="1"/>
</dbReference>
<dbReference type="InterPro" id="IPR000047">
    <property type="entry name" value="HTH_motif"/>
</dbReference>
<protein>
    <recommendedName>
        <fullName evidence="10">Homeobox-leucine zipper protein</fullName>
    </recommendedName>
    <alternativeName>
        <fullName evidence="10">HD-ZIP protein</fullName>
    </alternativeName>
    <alternativeName>
        <fullName evidence="10">Homeodomain transcription factor</fullName>
    </alternativeName>
</protein>
<evidence type="ECO:0000313" key="13">
    <source>
        <dbReference type="EMBL" id="BBH00396.1"/>
    </source>
</evidence>
<feature type="compositionally biased region" description="Polar residues" evidence="11">
    <location>
        <begin position="24"/>
        <end position="40"/>
    </location>
</feature>
<dbReference type="Gene3D" id="1.10.10.60">
    <property type="entry name" value="Homeodomain-like"/>
    <property type="match status" value="1"/>
</dbReference>
<dbReference type="FunFam" id="1.10.10.60:FF:000159">
    <property type="entry name" value="Homeobox-leucine zipper protein HAT5"/>
    <property type="match status" value="1"/>
</dbReference>
<keyword evidence="5 10" id="KW-0804">Transcription</keyword>
<dbReference type="GO" id="GO:0042802">
    <property type="term" value="F:identical protein binding"/>
    <property type="evidence" value="ECO:0007669"/>
    <property type="project" value="UniProtKB-ARBA"/>
</dbReference>
<keyword evidence="2 10" id="KW-0805">Transcription regulation</keyword>
<feature type="compositionally biased region" description="Basic residues" evidence="11">
    <location>
        <begin position="10"/>
        <end position="23"/>
    </location>
</feature>
<feature type="domain" description="Homeobox" evidence="12">
    <location>
        <begin position="131"/>
        <end position="191"/>
    </location>
</feature>